<keyword evidence="2" id="KW-1185">Reference proteome</keyword>
<proteinExistence type="predicted"/>
<dbReference type="EMBL" id="CAJHCP010000008">
    <property type="protein sequence ID" value="CAD6542335.1"/>
    <property type="molecule type" value="Genomic_DNA"/>
</dbReference>
<sequence>MRGSRLTAGEPSREQRLCPPPGEFWVMSGSTPNAPRALRKWSRIVACYVPALRGGCFIFAAIISQQKTSPEHVKNTAL</sequence>
<gene>
    <name evidence="1" type="ORF">LMG28140_03748</name>
</gene>
<protein>
    <submittedName>
        <fullName evidence="1">Uncharacterized protein</fullName>
    </submittedName>
</protein>
<evidence type="ECO:0000313" key="1">
    <source>
        <dbReference type="EMBL" id="CAD6542335.1"/>
    </source>
</evidence>
<name>A0ABM8NT72_9BURK</name>
<dbReference type="Proteomes" id="UP000598032">
    <property type="component" value="Unassembled WGS sequence"/>
</dbReference>
<organism evidence="1 2">
    <name type="scientific">Paraburkholderia metrosideri</name>
    <dbReference type="NCBI Taxonomy" id="580937"/>
    <lineage>
        <taxon>Bacteria</taxon>
        <taxon>Pseudomonadati</taxon>
        <taxon>Pseudomonadota</taxon>
        <taxon>Betaproteobacteria</taxon>
        <taxon>Burkholderiales</taxon>
        <taxon>Burkholderiaceae</taxon>
        <taxon>Paraburkholderia</taxon>
    </lineage>
</organism>
<accession>A0ABM8NT72</accession>
<comment type="caution">
    <text evidence="1">The sequence shown here is derived from an EMBL/GenBank/DDBJ whole genome shotgun (WGS) entry which is preliminary data.</text>
</comment>
<reference evidence="1 2" key="1">
    <citation type="submission" date="2020-10" db="EMBL/GenBank/DDBJ databases">
        <authorList>
            <person name="Peeters C."/>
        </authorList>
    </citation>
    <scope>NUCLEOTIDE SEQUENCE [LARGE SCALE GENOMIC DNA]</scope>
    <source>
        <strain evidence="1 2">LMG 28140</strain>
    </source>
</reference>
<evidence type="ECO:0000313" key="2">
    <source>
        <dbReference type="Proteomes" id="UP000598032"/>
    </source>
</evidence>